<sequence length="333" mass="37940">MALNVQELFETKNPVTITENNKRSIFKRKNKTTKNMESKKTDFLYQLIWITPALVFLAVFSYYAIFIVFRNGFNGARRPLLDFQATLSNFKNIFDDPNFIISLRNSLLYSIVVIPTTLIITLTTAKVLSNVLNKKMFSFLQSLFFLPYVTSTMAISMSFAYIFLPEKYGLANTILNSFGLESVDWTSKKNGIFLVMIFGIWRTMPFQIIMFTATFLRIDPRYYQAASVDGMPRWKQFWRVSIPRAVPMIVYMITTGIIGSFKVFPLGLFGSYEASVAANAQTVVFYIFSKVNPSSTQQSYGKGGAASLVLMAIILIITIANRQVSKLLTKKYK</sequence>
<feature type="transmembrane region" description="Helical" evidence="7">
    <location>
        <begin position="192"/>
        <end position="216"/>
    </location>
</feature>
<dbReference type="OrthoDB" id="42615at2"/>
<protein>
    <submittedName>
        <fullName evidence="9">Sugar ABC transporter permease</fullName>
    </submittedName>
</protein>
<dbReference type="GO" id="GO:0055085">
    <property type="term" value="P:transmembrane transport"/>
    <property type="evidence" value="ECO:0007669"/>
    <property type="project" value="InterPro"/>
</dbReference>
<dbReference type="PANTHER" id="PTHR30193">
    <property type="entry name" value="ABC TRANSPORTER PERMEASE PROTEIN"/>
    <property type="match status" value="1"/>
</dbReference>
<dbReference type="InterPro" id="IPR000515">
    <property type="entry name" value="MetI-like"/>
</dbReference>
<dbReference type="SUPFAM" id="SSF161098">
    <property type="entry name" value="MetI-like"/>
    <property type="match status" value="1"/>
</dbReference>
<keyword evidence="2 7" id="KW-0813">Transport</keyword>
<feature type="transmembrane region" description="Helical" evidence="7">
    <location>
        <begin position="237"/>
        <end position="258"/>
    </location>
</feature>
<evidence type="ECO:0000256" key="1">
    <source>
        <dbReference type="ARBA" id="ARBA00004651"/>
    </source>
</evidence>
<evidence type="ECO:0000256" key="3">
    <source>
        <dbReference type="ARBA" id="ARBA00022475"/>
    </source>
</evidence>
<dbReference type="Pfam" id="PF00528">
    <property type="entry name" value="BPD_transp_1"/>
    <property type="match status" value="1"/>
</dbReference>
<gene>
    <name evidence="9" type="ORF">SCORR_v1c07740</name>
</gene>
<feature type="domain" description="ABC transmembrane type-1" evidence="8">
    <location>
        <begin position="103"/>
        <end position="321"/>
    </location>
</feature>
<evidence type="ECO:0000259" key="8">
    <source>
        <dbReference type="PROSITE" id="PS50928"/>
    </source>
</evidence>
<dbReference type="Proteomes" id="UP000203229">
    <property type="component" value="Chromosome"/>
</dbReference>
<dbReference type="PANTHER" id="PTHR30193:SF37">
    <property type="entry name" value="INNER MEMBRANE ABC TRANSPORTER PERMEASE PROTEIN YCJO"/>
    <property type="match status" value="1"/>
</dbReference>
<keyword evidence="6 7" id="KW-0472">Membrane</keyword>
<evidence type="ECO:0000256" key="4">
    <source>
        <dbReference type="ARBA" id="ARBA00022692"/>
    </source>
</evidence>
<name>A0A222EQ13_9MOLU</name>
<evidence type="ECO:0000313" key="9">
    <source>
        <dbReference type="EMBL" id="ASP28546.1"/>
    </source>
</evidence>
<accession>A0A222EQ13</accession>
<keyword evidence="10" id="KW-1185">Reference proteome</keyword>
<dbReference type="InterPro" id="IPR035906">
    <property type="entry name" value="MetI-like_sf"/>
</dbReference>
<keyword evidence="4 7" id="KW-0812">Transmembrane</keyword>
<feature type="transmembrane region" description="Helical" evidence="7">
    <location>
        <begin position="300"/>
        <end position="320"/>
    </location>
</feature>
<feature type="transmembrane region" description="Helical" evidence="7">
    <location>
        <begin position="264"/>
        <end position="288"/>
    </location>
</feature>
<evidence type="ECO:0000256" key="7">
    <source>
        <dbReference type="RuleBase" id="RU363032"/>
    </source>
</evidence>
<comment type="subcellular location">
    <subcellularLocation>
        <location evidence="1 7">Cell membrane</location>
        <topology evidence="1 7">Multi-pass membrane protein</topology>
    </subcellularLocation>
</comment>
<proteinExistence type="inferred from homology"/>
<evidence type="ECO:0000256" key="5">
    <source>
        <dbReference type="ARBA" id="ARBA00022989"/>
    </source>
</evidence>
<evidence type="ECO:0000256" key="6">
    <source>
        <dbReference type="ARBA" id="ARBA00023136"/>
    </source>
</evidence>
<comment type="similarity">
    <text evidence="7">Belongs to the binding-protein-dependent transport system permease family.</text>
</comment>
<dbReference type="PROSITE" id="PS50928">
    <property type="entry name" value="ABC_TM1"/>
    <property type="match status" value="1"/>
</dbReference>
<feature type="transmembrane region" description="Helical" evidence="7">
    <location>
        <begin position="107"/>
        <end position="128"/>
    </location>
</feature>
<dbReference type="InterPro" id="IPR051393">
    <property type="entry name" value="ABC_transporter_permease"/>
</dbReference>
<feature type="transmembrane region" description="Helical" evidence="7">
    <location>
        <begin position="140"/>
        <end position="164"/>
    </location>
</feature>
<dbReference type="Gene3D" id="1.10.3720.10">
    <property type="entry name" value="MetI-like"/>
    <property type="match status" value="1"/>
</dbReference>
<evidence type="ECO:0000256" key="2">
    <source>
        <dbReference type="ARBA" id="ARBA00022448"/>
    </source>
</evidence>
<organism evidence="9 10">
    <name type="scientific">Spiroplasma corruscae</name>
    <dbReference type="NCBI Taxonomy" id="216934"/>
    <lineage>
        <taxon>Bacteria</taxon>
        <taxon>Bacillati</taxon>
        <taxon>Mycoplasmatota</taxon>
        <taxon>Mollicutes</taxon>
        <taxon>Entomoplasmatales</taxon>
        <taxon>Spiroplasmataceae</taxon>
        <taxon>Spiroplasma</taxon>
    </lineage>
</organism>
<reference evidence="9 10" key="1">
    <citation type="submission" date="2017-07" db="EMBL/GenBank/DDBJ databases">
        <title>Complete genome sequence of Spiroplasma corruscae EC-1 (DSM 19793).</title>
        <authorList>
            <person name="Tsai Y.-M."/>
            <person name="Lo W.-S."/>
            <person name="Kuo C.-H."/>
        </authorList>
    </citation>
    <scope>NUCLEOTIDE SEQUENCE [LARGE SCALE GENOMIC DNA]</scope>
    <source>
        <strain evidence="9 10">EC-1</strain>
    </source>
</reference>
<dbReference type="EMBL" id="CP022535">
    <property type="protein sequence ID" value="ASP28546.1"/>
    <property type="molecule type" value="Genomic_DNA"/>
</dbReference>
<keyword evidence="3" id="KW-1003">Cell membrane</keyword>
<dbReference type="KEGG" id="scou:SCORR_v1c07740"/>
<keyword evidence="5 7" id="KW-1133">Transmembrane helix</keyword>
<dbReference type="AlphaFoldDB" id="A0A222EQ13"/>
<evidence type="ECO:0000313" key="10">
    <source>
        <dbReference type="Proteomes" id="UP000203229"/>
    </source>
</evidence>
<dbReference type="RefSeq" id="WP_094049381.1">
    <property type="nucleotide sequence ID" value="NZ_CP022535.1"/>
</dbReference>
<dbReference type="CDD" id="cd06261">
    <property type="entry name" value="TM_PBP2"/>
    <property type="match status" value="1"/>
</dbReference>
<feature type="transmembrane region" description="Helical" evidence="7">
    <location>
        <begin position="43"/>
        <end position="69"/>
    </location>
</feature>
<dbReference type="GO" id="GO:0005886">
    <property type="term" value="C:plasma membrane"/>
    <property type="evidence" value="ECO:0007669"/>
    <property type="project" value="UniProtKB-SubCell"/>
</dbReference>